<dbReference type="Proteomes" id="UP000676565">
    <property type="component" value="Unassembled WGS sequence"/>
</dbReference>
<dbReference type="InterPro" id="IPR029062">
    <property type="entry name" value="Class_I_gatase-like"/>
</dbReference>
<keyword evidence="4" id="KW-1185">Reference proteome</keyword>
<dbReference type="InterPro" id="IPR002818">
    <property type="entry name" value="DJ-1/PfpI"/>
</dbReference>
<protein>
    <submittedName>
        <fullName evidence="3">Type 1 glutamine amidotransferase</fullName>
    </submittedName>
</protein>
<dbReference type="EMBL" id="JAGKQQ010000001">
    <property type="protein sequence ID" value="MBP3958945.1"/>
    <property type="molecule type" value="Genomic_DNA"/>
</dbReference>
<evidence type="ECO:0000256" key="1">
    <source>
        <dbReference type="ARBA" id="ARBA00008542"/>
    </source>
</evidence>
<sequence length="175" mass="19029">MKTLILVADGFEDLTLFLPWYRLREEGADVRLACPMMHAVTGVRGYAVEPDVAIHEANPAEYDLLLIPDGPAIERLRQREEAVDVTRTFIEDGKLVAAIGHGAQLLISAGTLDGRRVTCSPGIRDDVRAAGAVYRDEAVIADGNLLTCRGADDLPAFARAMMKLLSAPQRMKVEG</sequence>
<evidence type="ECO:0000313" key="3">
    <source>
        <dbReference type="EMBL" id="MBP3958945.1"/>
    </source>
</evidence>
<reference evidence="3 4" key="1">
    <citation type="submission" date="2021-04" db="EMBL/GenBank/DDBJ databases">
        <authorList>
            <person name="Ivanova A."/>
        </authorList>
    </citation>
    <scope>NUCLEOTIDE SEQUENCE [LARGE SCALE GENOMIC DNA]</scope>
    <source>
        <strain evidence="3 4">G18</strain>
    </source>
</reference>
<evidence type="ECO:0000259" key="2">
    <source>
        <dbReference type="Pfam" id="PF01965"/>
    </source>
</evidence>
<organism evidence="3 4">
    <name type="scientific">Gemmata palustris</name>
    <dbReference type="NCBI Taxonomy" id="2822762"/>
    <lineage>
        <taxon>Bacteria</taxon>
        <taxon>Pseudomonadati</taxon>
        <taxon>Planctomycetota</taxon>
        <taxon>Planctomycetia</taxon>
        <taxon>Gemmatales</taxon>
        <taxon>Gemmataceae</taxon>
        <taxon>Gemmata</taxon>
    </lineage>
</organism>
<dbReference type="Gene3D" id="3.40.50.880">
    <property type="match status" value="1"/>
</dbReference>
<dbReference type="CDD" id="cd03134">
    <property type="entry name" value="GATase1_PfpI_like"/>
    <property type="match status" value="1"/>
</dbReference>
<keyword evidence="3" id="KW-0315">Glutamine amidotransferase</keyword>
<dbReference type="InterPro" id="IPR006286">
    <property type="entry name" value="C56_PfpI-like"/>
</dbReference>
<dbReference type="RefSeq" id="WP_210659377.1">
    <property type="nucleotide sequence ID" value="NZ_JAGKQQ010000001.1"/>
</dbReference>
<comment type="caution">
    <text evidence="3">The sequence shown here is derived from an EMBL/GenBank/DDBJ whole genome shotgun (WGS) entry which is preliminary data.</text>
</comment>
<dbReference type="Pfam" id="PF01965">
    <property type="entry name" value="DJ-1_PfpI"/>
    <property type="match status" value="1"/>
</dbReference>
<proteinExistence type="inferred from homology"/>
<comment type="similarity">
    <text evidence="1">Belongs to the peptidase C56 family.</text>
</comment>
<dbReference type="PANTHER" id="PTHR42733:SF2">
    <property type="entry name" value="DJ-1_THIJ_PFPI FAMILY PROTEIN"/>
    <property type="match status" value="1"/>
</dbReference>
<gene>
    <name evidence="3" type="ORF">J8F10_27185</name>
</gene>
<accession>A0ABS5BYZ0</accession>
<feature type="domain" description="DJ-1/PfpI" evidence="2">
    <location>
        <begin position="1"/>
        <end position="163"/>
    </location>
</feature>
<evidence type="ECO:0000313" key="4">
    <source>
        <dbReference type="Proteomes" id="UP000676565"/>
    </source>
</evidence>
<dbReference type="PROSITE" id="PS51276">
    <property type="entry name" value="PEPTIDASE_C56_PFPI"/>
    <property type="match status" value="1"/>
</dbReference>
<dbReference type="SUPFAM" id="SSF52317">
    <property type="entry name" value="Class I glutamine amidotransferase-like"/>
    <property type="match status" value="1"/>
</dbReference>
<dbReference type="NCBIfam" id="TIGR01382">
    <property type="entry name" value="PfpI"/>
    <property type="match status" value="1"/>
</dbReference>
<dbReference type="PANTHER" id="PTHR42733">
    <property type="entry name" value="DJ-1 PROTEIN"/>
    <property type="match status" value="1"/>
</dbReference>
<name>A0ABS5BYZ0_9BACT</name>